<accession>A0AAD8MAR9</accession>
<proteinExistence type="predicted"/>
<evidence type="ECO:0000313" key="1">
    <source>
        <dbReference type="EMBL" id="KAK1366991.1"/>
    </source>
</evidence>
<keyword evidence="2" id="KW-1185">Reference proteome</keyword>
<reference evidence="1" key="1">
    <citation type="submission" date="2023-02" db="EMBL/GenBank/DDBJ databases">
        <title>Genome of toxic invasive species Heracleum sosnowskyi carries increased number of genes despite the absence of recent whole-genome duplications.</title>
        <authorList>
            <person name="Schelkunov M."/>
            <person name="Shtratnikova V."/>
            <person name="Makarenko M."/>
            <person name="Klepikova A."/>
            <person name="Omelchenko D."/>
            <person name="Novikova G."/>
            <person name="Obukhova E."/>
            <person name="Bogdanov V."/>
            <person name="Penin A."/>
            <person name="Logacheva M."/>
        </authorList>
    </citation>
    <scope>NUCLEOTIDE SEQUENCE</scope>
    <source>
        <strain evidence="1">Hsosn_3</strain>
        <tissue evidence="1">Leaf</tissue>
    </source>
</reference>
<name>A0AAD8MAR9_9APIA</name>
<dbReference type="Proteomes" id="UP001237642">
    <property type="component" value="Unassembled WGS sequence"/>
</dbReference>
<organism evidence="1 2">
    <name type="scientific">Heracleum sosnowskyi</name>
    <dbReference type="NCBI Taxonomy" id="360622"/>
    <lineage>
        <taxon>Eukaryota</taxon>
        <taxon>Viridiplantae</taxon>
        <taxon>Streptophyta</taxon>
        <taxon>Embryophyta</taxon>
        <taxon>Tracheophyta</taxon>
        <taxon>Spermatophyta</taxon>
        <taxon>Magnoliopsida</taxon>
        <taxon>eudicotyledons</taxon>
        <taxon>Gunneridae</taxon>
        <taxon>Pentapetalae</taxon>
        <taxon>asterids</taxon>
        <taxon>campanulids</taxon>
        <taxon>Apiales</taxon>
        <taxon>Apiaceae</taxon>
        <taxon>Apioideae</taxon>
        <taxon>apioid superclade</taxon>
        <taxon>Tordylieae</taxon>
        <taxon>Tordyliinae</taxon>
        <taxon>Heracleum</taxon>
    </lineage>
</organism>
<sequence length="163" mass="18944">MGRPHYTTLQEMAANGTDTSLIEDLLIADHSILIERDKKGNTSCAYRHKKFSSIVDAVSYFESFHSKNIQEFQNLGLYKMEKAISKETFTTFYLRCTWNDLGDLLYMLYDSNLMVYGLRNSDVTPIMRLSSQWIPRAIGSDQMLPLEQYIVPRLAVKCTYFIW</sequence>
<comment type="caution">
    <text evidence="1">The sequence shown here is derived from an EMBL/GenBank/DDBJ whole genome shotgun (WGS) entry which is preliminary data.</text>
</comment>
<protein>
    <submittedName>
        <fullName evidence="1">Uncharacterized protein</fullName>
    </submittedName>
</protein>
<reference evidence="1" key="2">
    <citation type="submission" date="2023-05" db="EMBL/GenBank/DDBJ databases">
        <authorList>
            <person name="Schelkunov M.I."/>
        </authorList>
    </citation>
    <scope>NUCLEOTIDE SEQUENCE</scope>
    <source>
        <strain evidence="1">Hsosn_3</strain>
        <tissue evidence="1">Leaf</tissue>
    </source>
</reference>
<gene>
    <name evidence="1" type="ORF">POM88_042552</name>
</gene>
<dbReference type="EMBL" id="JAUIZM010000009">
    <property type="protein sequence ID" value="KAK1366991.1"/>
    <property type="molecule type" value="Genomic_DNA"/>
</dbReference>
<dbReference type="AlphaFoldDB" id="A0AAD8MAR9"/>
<evidence type="ECO:0000313" key="2">
    <source>
        <dbReference type="Proteomes" id="UP001237642"/>
    </source>
</evidence>